<reference evidence="1" key="1">
    <citation type="journal article" date="2019" name="bioRxiv">
        <title>The Genome of the Zebra Mussel, Dreissena polymorpha: A Resource for Invasive Species Research.</title>
        <authorList>
            <person name="McCartney M.A."/>
            <person name="Auch B."/>
            <person name="Kono T."/>
            <person name="Mallez S."/>
            <person name="Zhang Y."/>
            <person name="Obille A."/>
            <person name="Becker A."/>
            <person name="Abrahante J.E."/>
            <person name="Garbe J."/>
            <person name="Badalamenti J.P."/>
            <person name="Herman A."/>
            <person name="Mangelson H."/>
            <person name="Liachko I."/>
            <person name="Sullivan S."/>
            <person name="Sone E.D."/>
            <person name="Koren S."/>
            <person name="Silverstein K.A.T."/>
            <person name="Beckman K.B."/>
            <person name="Gohl D.M."/>
        </authorList>
    </citation>
    <scope>NUCLEOTIDE SEQUENCE</scope>
    <source>
        <strain evidence="1">Duluth1</strain>
        <tissue evidence="1">Whole animal</tissue>
    </source>
</reference>
<name>A0A9D4GZD1_DREPO</name>
<sequence length="64" mass="7166">MPRDLFEVSHHEQLDALESLKLQHSSAGCTVESVEEIRAEIAPSHTKSLDSIQVIHTMGSLRRN</sequence>
<keyword evidence="2" id="KW-1185">Reference proteome</keyword>
<comment type="caution">
    <text evidence="1">The sequence shown here is derived from an EMBL/GenBank/DDBJ whole genome shotgun (WGS) entry which is preliminary data.</text>
</comment>
<evidence type="ECO:0000313" key="2">
    <source>
        <dbReference type="Proteomes" id="UP000828390"/>
    </source>
</evidence>
<reference evidence="1" key="2">
    <citation type="submission" date="2020-11" db="EMBL/GenBank/DDBJ databases">
        <authorList>
            <person name="McCartney M.A."/>
            <person name="Auch B."/>
            <person name="Kono T."/>
            <person name="Mallez S."/>
            <person name="Becker A."/>
            <person name="Gohl D.M."/>
            <person name="Silverstein K.A.T."/>
            <person name="Koren S."/>
            <person name="Bechman K.B."/>
            <person name="Herman A."/>
            <person name="Abrahante J.E."/>
            <person name="Garbe J."/>
        </authorList>
    </citation>
    <scope>NUCLEOTIDE SEQUENCE</scope>
    <source>
        <strain evidence="1">Duluth1</strain>
        <tissue evidence="1">Whole animal</tissue>
    </source>
</reference>
<evidence type="ECO:0000313" key="1">
    <source>
        <dbReference type="EMBL" id="KAH3825790.1"/>
    </source>
</evidence>
<proteinExistence type="predicted"/>
<protein>
    <submittedName>
        <fullName evidence="1">Uncharacterized protein</fullName>
    </submittedName>
</protein>
<dbReference type="AlphaFoldDB" id="A0A9D4GZD1"/>
<dbReference type="EMBL" id="JAIWYP010000005">
    <property type="protein sequence ID" value="KAH3825790.1"/>
    <property type="molecule type" value="Genomic_DNA"/>
</dbReference>
<organism evidence="1 2">
    <name type="scientific">Dreissena polymorpha</name>
    <name type="common">Zebra mussel</name>
    <name type="synonym">Mytilus polymorpha</name>
    <dbReference type="NCBI Taxonomy" id="45954"/>
    <lineage>
        <taxon>Eukaryota</taxon>
        <taxon>Metazoa</taxon>
        <taxon>Spiralia</taxon>
        <taxon>Lophotrochozoa</taxon>
        <taxon>Mollusca</taxon>
        <taxon>Bivalvia</taxon>
        <taxon>Autobranchia</taxon>
        <taxon>Heteroconchia</taxon>
        <taxon>Euheterodonta</taxon>
        <taxon>Imparidentia</taxon>
        <taxon>Neoheterodontei</taxon>
        <taxon>Myida</taxon>
        <taxon>Dreissenoidea</taxon>
        <taxon>Dreissenidae</taxon>
        <taxon>Dreissena</taxon>
    </lineage>
</organism>
<gene>
    <name evidence="1" type="ORF">DPMN_127670</name>
</gene>
<accession>A0A9D4GZD1</accession>
<dbReference type="Proteomes" id="UP000828390">
    <property type="component" value="Unassembled WGS sequence"/>
</dbReference>